<dbReference type="Proteomes" id="UP000092124">
    <property type="component" value="Unassembled WGS sequence"/>
</dbReference>
<dbReference type="PANTHER" id="PTHR10732">
    <property type="entry name" value="40S RIBOSOMAL PROTEIN S17"/>
    <property type="match status" value="1"/>
</dbReference>
<dbReference type="OrthoDB" id="1727351at2759"/>
<name>A0A1A6H843_NEOLE</name>
<feature type="non-terminal residue" evidence="1">
    <location>
        <position position="1"/>
    </location>
</feature>
<dbReference type="GO" id="GO:0003735">
    <property type="term" value="F:structural constituent of ribosome"/>
    <property type="evidence" value="ECO:0007669"/>
    <property type="project" value="InterPro"/>
</dbReference>
<evidence type="ECO:0000313" key="2">
    <source>
        <dbReference type="Proteomes" id="UP000092124"/>
    </source>
</evidence>
<dbReference type="STRING" id="56216.A0A1A6H843"/>
<dbReference type="PANTHER" id="PTHR10732:SF14">
    <property type="entry name" value="SMALL RIBOSOMAL SUBUNIT PROTEIN ES17"/>
    <property type="match status" value="1"/>
</dbReference>
<dbReference type="GO" id="GO:0005840">
    <property type="term" value="C:ribosome"/>
    <property type="evidence" value="ECO:0007669"/>
    <property type="project" value="InterPro"/>
</dbReference>
<keyword evidence="2" id="KW-1185">Reference proteome</keyword>
<proteinExistence type="predicted"/>
<gene>
    <name evidence="1" type="ORF">A6R68_15690</name>
</gene>
<accession>A0A1A6H843</accession>
<dbReference type="GO" id="GO:0006412">
    <property type="term" value="P:translation"/>
    <property type="evidence" value="ECO:0007669"/>
    <property type="project" value="InterPro"/>
</dbReference>
<dbReference type="AlphaFoldDB" id="A0A1A6H843"/>
<protein>
    <submittedName>
        <fullName evidence="1">Uncharacterized protein</fullName>
    </submittedName>
</protein>
<comment type="caution">
    <text evidence="1">The sequence shown here is derived from an EMBL/GenBank/DDBJ whole genome shotgun (WGS) entry which is preliminary data.</text>
</comment>
<sequence>SSCERGLHQVSGVEKRDHYVTVISNLDQTIDINPDTKEILKLLDFGSICILCGIYPTVEMNFKTPQGSSCERGLHQVSGVEKRDHYVTVISNLDQTIDINPDTKEILKLLDFGSICILCGIYPTVEMNFKTPQG</sequence>
<organism evidence="1 2">
    <name type="scientific">Neotoma lepida</name>
    <name type="common">Desert woodrat</name>
    <dbReference type="NCBI Taxonomy" id="56216"/>
    <lineage>
        <taxon>Eukaryota</taxon>
        <taxon>Metazoa</taxon>
        <taxon>Chordata</taxon>
        <taxon>Craniata</taxon>
        <taxon>Vertebrata</taxon>
        <taxon>Euteleostomi</taxon>
        <taxon>Mammalia</taxon>
        <taxon>Eutheria</taxon>
        <taxon>Euarchontoglires</taxon>
        <taxon>Glires</taxon>
        <taxon>Rodentia</taxon>
        <taxon>Myomorpha</taxon>
        <taxon>Muroidea</taxon>
        <taxon>Cricetidae</taxon>
        <taxon>Neotominae</taxon>
        <taxon>Neotoma</taxon>
    </lineage>
</organism>
<dbReference type="EMBL" id="LZPO01044706">
    <property type="protein sequence ID" value="OBS73772.1"/>
    <property type="molecule type" value="Genomic_DNA"/>
</dbReference>
<evidence type="ECO:0000313" key="1">
    <source>
        <dbReference type="EMBL" id="OBS73772.1"/>
    </source>
</evidence>
<dbReference type="InterPro" id="IPR001210">
    <property type="entry name" value="Ribosomal_eS17"/>
</dbReference>
<feature type="non-terminal residue" evidence="1">
    <location>
        <position position="134"/>
    </location>
</feature>
<reference evidence="1 2" key="1">
    <citation type="submission" date="2016-06" db="EMBL/GenBank/DDBJ databases">
        <title>The Draft Genome Sequence and Annotation of the Desert Woodrat Neotoma lepida.</title>
        <authorList>
            <person name="Campbell M."/>
            <person name="Oakeson K.F."/>
            <person name="Yandell M."/>
            <person name="Halpert J.R."/>
            <person name="Dearing D."/>
        </authorList>
    </citation>
    <scope>NUCLEOTIDE SEQUENCE [LARGE SCALE GENOMIC DNA]</scope>
    <source>
        <strain evidence="1">417</strain>
        <tissue evidence="1">Liver</tissue>
    </source>
</reference>